<sequence length="173" mass="19012">MRKSRILEISDSVVIAVDPQTAYERVSDVTQMGRWSPENTGAVLADPGAPVSAGARFVGSNVRRGFRWRTGCVVTAAEPGRRFAFAVREFGIGKPLLPVSIATWEYRFEPVDGGTRVTEIWHDDRTGWPDAAASVFDRLATGGRGGFAEFQRGNIRRTLDRLKSELEAEAKTA</sequence>
<dbReference type="SUPFAM" id="SSF55961">
    <property type="entry name" value="Bet v1-like"/>
    <property type="match status" value="1"/>
</dbReference>
<dbReference type="InterPro" id="IPR019587">
    <property type="entry name" value="Polyketide_cyclase/dehydratase"/>
</dbReference>
<gene>
    <name evidence="1" type="ORF">IU449_01815</name>
</gene>
<dbReference type="Gene3D" id="3.30.530.20">
    <property type="match status" value="1"/>
</dbReference>
<dbReference type="Proteomes" id="UP000707731">
    <property type="component" value="Unassembled WGS sequence"/>
</dbReference>
<dbReference type="InterPro" id="IPR023393">
    <property type="entry name" value="START-like_dom_sf"/>
</dbReference>
<dbReference type="CDD" id="cd07812">
    <property type="entry name" value="SRPBCC"/>
    <property type="match status" value="1"/>
</dbReference>
<proteinExistence type="predicted"/>
<evidence type="ECO:0000313" key="2">
    <source>
        <dbReference type="Proteomes" id="UP000707731"/>
    </source>
</evidence>
<dbReference type="EMBL" id="JADLQN010000001">
    <property type="protein sequence ID" value="MBF6353295.1"/>
    <property type="molecule type" value="Genomic_DNA"/>
</dbReference>
<keyword evidence="2" id="KW-1185">Reference proteome</keyword>
<organism evidence="1 2">
    <name type="scientific">Nocardia higoensis</name>
    <dbReference type="NCBI Taxonomy" id="228599"/>
    <lineage>
        <taxon>Bacteria</taxon>
        <taxon>Bacillati</taxon>
        <taxon>Actinomycetota</taxon>
        <taxon>Actinomycetes</taxon>
        <taxon>Mycobacteriales</taxon>
        <taxon>Nocardiaceae</taxon>
        <taxon>Nocardia</taxon>
    </lineage>
</organism>
<name>A0ABS0D482_9NOCA</name>
<accession>A0ABS0D482</accession>
<reference evidence="1 2" key="1">
    <citation type="submission" date="2020-10" db="EMBL/GenBank/DDBJ databases">
        <title>Identification of Nocardia species via Next-generation sequencing and recognition of intraspecies genetic diversity.</title>
        <authorList>
            <person name="Li P."/>
            <person name="Li P."/>
            <person name="Lu B."/>
        </authorList>
    </citation>
    <scope>NUCLEOTIDE SEQUENCE [LARGE SCALE GENOMIC DNA]</scope>
    <source>
        <strain evidence="1 2">BJ06-0143</strain>
    </source>
</reference>
<comment type="caution">
    <text evidence="1">The sequence shown here is derived from an EMBL/GenBank/DDBJ whole genome shotgun (WGS) entry which is preliminary data.</text>
</comment>
<protein>
    <submittedName>
        <fullName evidence="1">SRPBCC family protein</fullName>
    </submittedName>
</protein>
<dbReference type="Pfam" id="PF10604">
    <property type="entry name" value="Polyketide_cyc2"/>
    <property type="match status" value="1"/>
</dbReference>
<evidence type="ECO:0000313" key="1">
    <source>
        <dbReference type="EMBL" id="MBF6353295.1"/>
    </source>
</evidence>